<evidence type="ECO:0000256" key="4">
    <source>
        <dbReference type="ARBA" id="ARBA00022692"/>
    </source>
</evidence>
<dbReference type="PANTHER" id="PTHR19241">
    <property type="entry name" value="ATP-BINDING CASSETTE TRANSPORTER"/>
    <property type="match status" value="1"/>
</dbReference>
<feature type="compositionally biased region" description="Basic and acidic residues" evidence="9">
    <location>
        <begin position="728"/>
        <end position="741"/>
    </location>
</feature>
<dbReference type="Pfam" id="PF14510">
    <property type="entry name" value="ABC_trans_N"/>
    <property type="match status" value="1"/>
</dbReference>
<dbReference type="GO" id="GO:0005524">
    <property type="term" value="F:ATP binding"/>
    <property type="evidence" value="ECO:0007669"/>
    <property type="project" value="UniProtKB-KW"/>
</dbReference>
<dbReference type="Gene3D" id="3.40.50.300">
    <property type="entry name" value="P-loop containing nucleotide triphosphate hydrolases"/>
    <property type="match status" value="2"/>
</dbReference>
<keyword evidence="5" id="KW-0547">Nucleotide-binding</keyword>
<gene>
    <name evidence="12" type="ORF">IM811_011920</name>
</gene>
<sequence>MSDRAPSYAPEQPAPLSDGSTLSGKMEDSADATSATEPIERNLEELARQLTHKSQNITDELQPYNPEPGSHLDPQSPSFNARAWVKAFVKLSETDPSAASSRFLGVAFKTLGAYGWSTGAESQPTVTNIALRAVAALAGLVGGRRQGKRIDILRDFEGVIKEGSFFWFLGLLDLGIDPSHVRKSLRGDVLYNAEVDSHLAHLTVGETLTFAARCRSVRHVPGGFTREQADNMIRDVMMATFGISHTFNTRVGDDFVRGVSGGERKRVSIAEACLTSAKFQCWDNSTRGLDSANAINFCENIRLQADLMGVAAAVALYQAPQSAYDKFDRVIVLYEGRQIFFGKTTEAKAYFEELGFECPDRQTVPDFLTSMTSPSERRPKAGYESQVPRTADEFAARWKASQARDSLVQELKAYEENHPSDQRLKEYNESRNAEQARSQRSASPYTISYYQQVRLALWRGYRRLRADPGFTVASLLFNVIIALLLGSMFYNLKPDTSTFYYRGGLIFFSLLFNAFSSQLEVLTVYAERPVVEKHNKYAFYHQSTQAIASYLTDLPYKTANMFIFNILIYFMAHLRREAGNFFFFCLTPPTSRRWSCRACFTIPTDYLPGWSRWMNYINPLAYAFESLMANEFHDRQFPCAVVVCSSVGALPGSMTVDGDRYINLAFSYYNAHKWRNVGILFGFLVFFFGVYILAAEYSKPPKSKGEVLVFPSGKVPHSKATGSTDLEAQPHGREVVSDEKSTSGSESAAGLTAGTAVFHWEDLCYDISIKGTERRILDHVDGWVKPGTSTALMGVSGAGKTTLLDVLATRVTMGVVSGDTLINGSPTDASFQHRVGYVQQQDLHLNTMTVREALEFSALLRQSAEIPRKEKLEYVDKVVDMLDMESFIDAVIGVPGEGLNVEQRKRLTIGVELAARPKLLLFLDEPTSGLDSQTSWAICQLIKKLTRNGQAVLCTIHQPSAILFDQFDRLLLLAPGGKTVYFGELGTNSRTLINYFERNGAHTCPPGANQAEWMLDIIKPKKDGTVGIDWHETWRQSPEFKEVKAELGNLRALATGQTLIASDNSEASQHREFVASLWTQMSLVFFRTWRHFWRSPTYIWSKIILIVISSIYIGFSFKAENTIQGLQNQLYAIFMFLVMFNNLNEQIMPMFVPQRSLYEVRERPSKIYKWNTFVLSNILVEAIWNTLMAALIYVCWYYPVGFVINTTADDQAIRGFLVFLFLWMFMLFTSTFSHFAITWMPSAEVAGILASLLWMFCLCFCGVAVAPADFPRFWTWMYRVSPGTYLVGGVMSAAIAGSDVTCAENELLELSPPGGLSCGEFLGPFANYTGGAVLNPEATDLCSYCTITKTDQFLARFEIDYDTRWRDFGLLWVYIAFNVGAALGLYWLFRVPKEKKGLRRS</sequence>
<dbReference type="InterPro" id="IPR029481">
    <property type="entry name" value="ABC_trans_N"/>
</dbReference>
<feature type="transmembrane region" description="Helical" evidence="10">
    <location>
        <begin position="499"/>
        <end position="516"/>
    </location>
</feature>
<dbReference type="SUPFAM" id="SSF52540">
    <property type="entry name" value="P-loop containing nucleoside triphosphate hydrolases"/>
    <property type="match status" value="2"/>
</dbReference>
<dbReference type="InterPro" id="IPR003439">
    <property type="entry name" value="ABC_transporter-like_ATP-bd"/>
</dbReference>
<feature type="domain" description="ABC transporter" evidence="11">
    <location>
        <begin position="120"/>
        <end position="360"/>
    </location>
</feature>
<keyword evidence="4 10" id="KW-0812">Transmembrane</keyword>
<dbReference type="InterPro" id="IPR003593">
    <property type="entry name" value="AAA+_ATPase"/>
</dbReference>
<dbReference type="Proteomes" id="UP000616885">
    <property type="component" value="Unassembled WGS sequence"/>
</dbReference>
<dbReference type="InterPro" id="IPR013525">
    <property type="entry name" value="ABC2_TM"/>
</dbReference>
<keyword evidence="6" id="KW-0067">ATP-binding</keyword>
<feature type="transmembrane region" description="Helical" evidence="10">
    <location>
        <begin position="1097"/>
        <end position="1117"/>
    </location>
</feature>
<feature type="region of interest" description="Disordered" evidence="9">
    <location>
        <begin position="419"/>
        <end position="439"/>
    </location>
</feature>
<comment type="similarity">
    <text evidence="2">Belongs to the ABC transporter superfamily. ABCG family. PDR (TC 3.A.1.205) subfamily.</text>
</comment>
<evidence type="ECO:0000256" key="9">
    <source>
        <dbReference type="SAM" id="MobiDB-lite"/>
    </source>
</evidence>
<feature type="transmembrane region" description="Helical" evidence="10">
    <location>
        <begin position="469"/>
        <end position="492"/>
    </location>
</feature>
<feature type="transmembrane region" description="Helical" evidence="10">
    <location>
        <begin position="1211"/>
        <end position="1233"/>
    </location>
</feature>
<dbReference type="Pfam" id="PF01061">
    <property type="entry name" value="ABC2_membrane"/>
    <property type="match status" value="3"/>
</dbReference>
<protein>
    <recommendedName>
        <fullName evidence="11">ABC transporter domain-containing protein</fullName>
    </recommendedName>
</protein>
<evidence type="ECO:0000256" key="1">
    <source>
        <dbReference type="ARBA" id="ARBA00004141"/>
    </source>
</evidence>
<feature type="transmembrane region" description="Helical" evidence="10">
    <location>
        <begin position="554"/>
        <end position="572"/>
    </location>
</feature>
<feature type="domain" description="ABC transporter" evidence="11">
    <location>
        <begin position="758"/>
        <end position="1000"/>
    </location>
</feature>
<feature type="transmembrane region" description="Helical" evidence="10">
    <location>
        <begin position="1173"/>
        <end position="1199"/>
    </location>
</feature>
<feature type="region of interest" description="Disordered" evidence="9">
    <location>
        <begin position="1"/>
        <end position="48"/>
    </location>
</feature>
<comment type="caution">
    <text evidence="12">The sequence shown here is derived from an EMBL/GenBank/DDBJ whole genome shotgun (WGS) entry which is preliminary data.</text>
</comment>
<evidence type="ECO:0000256" key="5">
    <source>
        <dbReference type="ARBA" id="ARBA00022741"/>
    </source>
</evidence>
<feature type="region of interest" description="Disordered" evidence="9">
    <location>
        <begin position="719"/>
        <end position="748"/>
    </location>
</feature>
<name>A0A8H7NCJ7_BIOOC</name>
<dbReference type="PROSITE" id="PS50893">
    <property type="entry name" value="ABC_TRANSPORTER_2"/>
    <property type="match status" value="2"/>
</dbReference>
<dbReference type="Pfam" id="PF00005">
    <property type="entry name" value="ABC_tran"/>
    <property type="match status" value="2"/>
</dbReference>
<feature type="transmembrane region" description="Helical" evidence="10">
    <location>
        <begin position="1245"/>
        <end position="1268"/>
    </location>
</feature>
<feature type="transmembrane region" description="Helical" evidence="10">
    <location>
        <begin position="1129"/>
        <end position="1152"/>
    </location>
</feature>
<keyword evidence="8 10" id="KW-0472">Membrane</keyword>
<dbReference type="InterPro" id="IPR027417">
    <property type="entry name" value="P-loop_NTPase"/>
</dbReference>
<dbReference type="EMBL" id="JADCTT010000004">
    <property type="protein sequence ID" value="KAF9753162.1"/>
    <property type="molecule type" value="Genomic_DNA"/>
</dbReference>
<evidence type="ECO:0000259" key="11">
    <source>
        <dbReference type="PROSITE" id="PS50893"/>
    </source>
</evidence>
<evidence type="ECO:0000256" key="8">
    <source>
        <dbReference type="ARBA" id="ARBA00023136"/>
    </source>
</evidence>
<reference evidence="12" key="1">
    <citation type="submission" date="2020-10" db="EMBL/GenBank/DDBJ databases">
        <title>High-Quality Genome Resource of Clonostachys rosea strain S41 by Oxford Nanopore Long-Read Sequencing.</title>
        <authorList>
            <person name="Wang H."/>
        </authorList>
    </citation>
    <scope>NUCLEOTIDE SEQUENCE</scope>
    <source>
        <strain evidence="12">S41</strain>
    </source>
</reference>
<dbReference type="CDD" id="cd03232">
    <property type="entry name" value="ABCG_PDR_domain2"/>
    <property type="match status" value="1"/>
</dbReference>
<dbReference type="GO" id="GO:0016020">
    <property type="term" value="C:membrane"/>
    <property type="evidence" value="ECO:0007669"/>
    <property type="project" value="UniProtKB-SubCell"/>
</dbReference>
<evidence type="ECO:0000256" key="2">
    <source>
        <dbReference type="ARBA" id="ARBA00006012"/>
    </source>
</evidence>
<keyword evidence="7 10" id="KW-1133">Transmembrane helix</keyword>
<evidence type="ECO:0000256" key="7">
    <source>
        <dbReference type="ARBA" id="ARBA00022989"/>
    </source>
</evidence>
<dbReference type="GO" id="GO:0016887">
    <property type="term" value="F:ATP hydrolysis activity"/>
    <property type="evidence" value="ECO:0007669"/>
    <property type="project" value="InterPro"/>
</dbReference>
<dbReference type="GO" id="GO:0140359">
    <property type="term" value="F:ABC-type transporter activity"/>
    <property type="evidence" value="ECO:0007669"/>
    <property type="project" value="InterPro"/>
</dbReference>
<evidence type="ECO:0000256" key="3">
    <source>
        <dbReference type="ARBA" id="ARBA00022448"/>
    </source>
</evidence>
<comment type="subcellular location">
    <subcellularLocation>
        <location evidence="1">Membrane</location>
        <topology evidence="1">Multi-pass membrane protein</topology>
    </subcellularLocation>
</comment>
<dbReference type="SMART" id="SM00382">
    <property type="entry name" value="AAA"/>
    <property type="match status" value="1"/>
</dbReference>
<evidence type="ECO:0000313" key="12">
    <source>
        <dbReference type="EMBL" id="KAF9753162.1"/>
    </source>
</evidence>
<dbReference type="FunFam" id="3.40.50.300:FF:000054">
    <property type="entry name" value="ABC multidrug transporter atrF"/>
    <property type="match status" value="1"/>
</dbReference>
<evidence type="ECO:0000256" key="6">
    <source>
        <dbReference type="ARBA" id="ARBA00022840"/>
    </source>
</evidence>
<evidence type="ECO:0000256" key="10">
    <source>
        <dbReference type="SAM" id="Phobius"/>
    </source>
</evidence>
<accession>A0A8H7NCJ7</accession>
<keyword evidence="3" id="KW-0813">Transport</keyword>
<feature type="compositionally biased region" description="Basic and acidic residues" evidence="9">
    <location>
        <begin position="38"/>
        <end position="47"/>
    </location>
</feature>
<feature type="transmembrane region" description="Helical" evidence="10">
    <location>
        <begin position="1371"/>
        <end position="1389"/>
    </location>
</feature>
<organism evidence="12 13">
    <name type="scientific">Bionectria ochroleuca</name>
    <name type="common">Gliocladium roseum</name>
    <dbReference type="NCBI Taxonomy" id="29856"/>
    <lineage>
        <taxon>Eukaryota</taxon>
        <taxon>Fungi</taxon>
        <taxon>Dikarya</taxon>
        <taxon>Ascomycota</taxon>
        <taxon>Pezizomycotina</taxon>
        <taxon>Sordariomycetes</taxon>
        <taxon>Hypocreomycetidae</taxon>
        <taxon>Hypocreales</taxon>
        <taxon>Bionectriaceae</taxon>
        <taxon>Clonostachys</taxon>
    </lineage>
</organism>
<feature type="transmembrane region" description="Helical" evidence="10">
    <location>
        <begin position="674"/>
        <end position="694"/>
    </location>
</feature>
<feature type="compositionally biased region" description="Basic and acidic residues" evidence="9">
    <location>
        <begin position="419"/>
        <end position="434"/>
    </location>
</feature>
<dbReference type="Pfam" id="PF06422">
    <property type="entry name" value="PDR_CDR"/>
    <property type="match status" value="1"/>
</dbReference>
<evidence type="ECO:0000313" key="13">
    <source>
        <dbReference type="Proteomes" id="UP000616885"/>
    </source>
</evidence>
<dbReference type="InterPro" id="IPR010929">
    <property type="entry name" value="PDR_CDR_ABC"/>
</dbReference>
<proteinExistence type="inferred from homology"/>
<feature type="region of interest" description="Disordered" evidence="9">
    <location>
        <begin position="367"/>
        <end position="386"/>
    </location>
</feature>
<dbReference type="InterPro" id="IPR034003">
    <property type="entry name" value="ABCG_PDR_2"/>
</dbReference>